<keyword evidence="3" id="KW-1185">Reference proteome</keyword>
<name>A0A5B7FTT0_PORTR</name>
<evidence type="ECO:0000313" key="3">
    <source>
        <dbReference type="Proteomes" id="UP000324222"/>
    </source>
</evidence>
<feature type="region of interest" description="Disordered" evidence="1">
    <location>
        <begin position="1"/>
        <end position="56"/>
    </location>
</feature>
<evidence type="ECO:0000313" key="2">
    <source>
        <dbReference type="EMBL" id="MPC48699.1"/>
    </source>
</evidence>
<dbReference type="AlphaFoldDB" id="A0A5B7FTT0"/>
<organism evidence="2 3">
    <name type="scientific">Portunus trituberculatus</name>
    <name type="common">Swimming crab</name>
    <name type="synonym">Neptunus trituberculatus</name>
    <dbReference type="NCBI Taxonomy" id="210409"/>
    <lineage>
        <taxon>Eukaryota</taxon>
        <taxon>Metazoa</taxon>
        <taxon>Ecdysozoa</taxon>
        <taxon>Arthropoda</taxon>
        <taxon>Crustacea</taxon>
        <taxon>Multicrustacea</taxon>
        <taxon>Malacostraca</taxon>
        <taxon>Eumalacostraca</taxon>
        <taxon>Eucarida</taxon>
        <taxon>Decapoda</taxon>
        <taxon>Pleocyemata</taxon>
        <taxon>Brachyura</taxon>
        <taxon>Eubrachyura</taxon>
        <taxon>Portunoidea</taxon>
        <taxon>Portunidae</taxon>
        <taxon>Portuninae</taxon>
        <taxon>Portunus</taxon>
    </lineage>
</organism>
<accession>A0A5B7FTT0</accession>
<gene>
    <name evidence="2" type="ORF">E2C01_042481</name>
</gene>
<evidence type="ECO:0000256" key="1">
    <source>
        <dbReference type="SAM" id="MobiDB-lite"/>
    </source>
</evidence>
<proteinExistence type="predicted"/>
<comment type="caution">
    <text evidence="2">The sequence shown here is derived from an EMBL/GenBank/DDBJ whole genome shotgun (WGS) entry which is preliminary data.</text>
</comment>
<sequence>MGGSSGTRGRISGRPHVETDPSEIRDETPLWRDETSKDETGRDEVKLGNARLGKVR</sequence>
<dbReference type="Proteomes" id="UP000324222">
    <property type="component" value="Unassembled WGS sequence"/>
</dbReference>
<feature type="compositionally biased region" description="Basic and acidic residues" evidence="1">
    <location>
        <begin position="15"/>
        <end position="46"/>
    </location>
</feature>
<reference evidence="2 3" key="1">
    <citation type="submission" date="2019-05" db="EMBL/GenBank/DDBJ databases">
        <title>Another draft genome of Portunus trituberculatus and its Hox gene families provides insights of decapod evolution.</title>
        <authorList>
            <person name="Jeong J.-H."/>
            <person name="Song I."/>
            <person name="Kim S."/>
            <person name="Choi T."/>
            <person name="Kim D."/>
            <person name="Ryu S."/>
            <person name="Kim W."/>
        </authorList>
    </citation>
    <scope>NUCLEOTIDE SEQUENCE [LARGE SCALE GENOMIC DNA]</scope>
    <source>
        <tissue evidence="2">Muscle</tissue>
    </source>
</reference>
<protein>
    <submittedName>
        <fullName evidence="2">Uncharacterized protein</fullName>
    </submittedName>
</protein>
<dbReference type="EMBL" id="VSRR010008421">
    <property type="protein sequence ID" value="MPC48699.1"/>
    <property type="molecule type" value="Genomic_DNA"/>
</dbReference>